<dbReference type="SUPFAM" id="SSF103473">
    <property type="entry name" value="MFS general substrate transporter"/>
    <property type="match status" value="1"/>
</dbReference>
<feature type="transmembrane region" description="Helical" evidence="4">
    <location>
        <begin position="303"/>
        <end position="328"/>
    </location>
</feature>
<keyword evidence="1 4" id="KW-0812">Transmembrane</keyword>
<feature type="transmembrane region" description="Helical" evidence="4">
    <location>
        <begin position="249"/>
        <end position="267"/>
    </location>
</feature>
<feature type="transmembrane region" description="Helical" evidence="4">
    <location>
        <begin position="340"/>
        <end position="362"/>
    </location>
</feature>
<dbReference type="InterPro" id="IPR052714">
    <property type="entry name" value="MFS_Exporter"/>
</dbReference>
<dbReference type="Gene3D" id="1.20.1250.20">
    <property type="entry name" value="MFS general substrate transporter like domains"/>
    <property type="match status" value="1"/>
</dbReference>
<dbReference type="EMBL" id="CP133659">
    <property type="protein sequence ID" value="WMW66910.1"/>
    <property type="molecule type" value="Genomic_DNA"/>
</dbReference>
<feature type="transmembrane region" description="Helical" evidence="4">
    <location>
        <begin position="136"/>
        <end position="154"/>
    </location>
</feature>
<evidence type="ECO:0000256" key="4">
    <source>
        <dbReference type="SAM" id="Phobius"/>
    </source>
</evidence>
<evidence type="ECO:0000256" key="3">
    <source>
        <dbReference type="ARBA" id="ARBA00023136"/>
    </source>
</evidence>
<feature type="domain" description="Major facilitator superfamily (MFS) profile" evidence="5">
    <location>
        <begin position="179"/>
        <end position="394"/>
    </location>
</feature>
<dbReference type="RefSeq" id="WP_309542766.1">
    <property type="nucleotide sequence ID" value="NZ_CP133659.1"/>
</dbReference>
<name>A0ABY9R593_9BACT</name>
<feature type="transmembrane region" description="Helical" evidence="4">
    <location>
        <begin position="101"/>
        <end position="124"/>
    </location>
</feature>
<accession>A0ABY9R593</accession>
<dbReference type="PROSITE" id="PS50850">
    <property type="entry name" value="MFS"/>
    <property type="match status" value="1"/>
</dbReference>
<evidence type="ECO:0000313" key="7">
    <source>
        <dbReference type="Proteomes" id="UP001180616"/>
    </source>
</evidence>
<sequence length="394" mass="41712">MPSLRSPFASFPFIALCLIALFGFGNIAVFYGLHPYLASIGIPPYWAAWILAAEPMAAFLLRPLVSPWLRLSNALPVMRASLLLIAVALSAYPFARTIPALLLLRVFHGAAFVTLVSATTALLVHFIPPDRSGQGFGIFSLTTMLPFALMPAFTEALLPHVADASHAYAWMALMVVPAFLLLFPLGPSVRKVNATVAPSPRPALADLRLAMRPRGVAPMLGASLCIFTASTLLFFFMKDFGASLGLANTGLFFTVSTGATVLTRAAGNPLFDRVDRGRLLVATLVLLALCYAGYAVVRTPVVFLLAAALFGTCMGVALPLAQASLFLLADPTRRGLTTNLALSTMDAAYFIGPWLGGIMLAAGMPRATLFALSAALALAAALLVARAGLRRATF</sequence>
<protein>
    <submittedName>
        <fullName evidence="6">MFS transporter</fullName>
    </submittedName>
</protein>
<feature type="transmembrane region" description="Helical" evidence="4">
    <location>
        <begin position="77"/>
        <end position="95"/>
    </location>
</feature>
<keyword evidence="7" id="KW-1185">Reference proteome</keyword>
<keyword evidence="3 4" id="KW-0472">Membrane</keyword>
<feature type="transmembrane region" description="Helical" evidence="4">
    <location>
        <begin position="216"/>
        <end position="237"/>
    </location>
</feature>
<evidence type="ECO:0000259" key="5">
    <source>
        <dbReference type="PROSITE" id="PS50850"/>
    </source>
</evidence>
<feature type="transmembrane region" description="Helical" evidence="4">
    <location>
        <begin position="45"/>
        <end position="65"/>
    </location>
</feature>
<feature type="transmembrane region" description="Helical" evidence="4">
    <location>
        <begin position="368"/>
        <end position="389"/>
    </location>
</feature>
<gene>
    <name evidence="6" type="ORF">KPS_001541</name>
</gene>
<keyword evidence="2 4" id="KW-1133">Transmembrane helix</keyword>
<feature type="transmembrane region" description="Helical" evidence="4">
    <location>
        <begin position="12"/>
        <end position="33"/>
    </location>
</feature>
<dbReference type="InterPro" id="IPR011701">
    <property type="entry name" value="MFS"/>
</dbReference>
<evidence type="ECO:0000313" key="6">
    <source>
        <dbReference type="EMBL" id="WMW66910.1"/>
    </source>
</evidence>
<dbReference type="InterPro" id="IPR036259">
    <property type="entry name" value="MFS_trans_sf"/>
</dbReference>
<organism evidence="6 7">
    <name type="scientific">Nitratidesulfovibrio liaohensis</name>
    <dbReference type="NCBI Taxonomy" id="2604158"/>
    <lineage>
        <taxon>Bacteria</taxon>
        <taxon>Pseudomonadati</taxon>
        <taxon>Thermodesulfobacteriota</taxon>
        <taxon>Desulfovibrionia</taxon>
        <taxon>Desulfovibrionales</taxon>
        <taxon>Desulfovibrionaceae</taxon>
        <taxon>Nitratidesulfovibrio</taxon>
    </lineage>
</organism>
<dbReference type="PANTHER" id="PTHR23531">
    <property type="entry name" value="QUINOLENE RESISTANCE PROTEIN NORA"/>
    <property type="match status" value="1"/>
</dbReference>
<reference evidence="6" key="1">
    <citation type="submission" date="2023-09" db="EMBL/GenBank/DDBJ databases">
        <authorList>
            <consortium name="CW5 consortium"/>
            <person name="Lu C.-W."/>
        </authorList>
    </citation>
    <scope>NUCLEOTIDE SEQUENCE</scope>
    <source>
        <strain evidence="6">KPS</strain>
    </source>
</reference>
<proteinExistence type="predicted"/>
<evidence type="ECO:0000256" key="1">
    <source>
        <dbReference type="ARBA" id="ARBA00022692"/>
    </source>
</evidence>
<dbReference type="PANTHER" id="PTHR23531:SF1">
    <property type="entry name" value="QUINOLENE RESISTANCE PROTEIN NORA"/>
    <property type="match status" value="1"/>
</dbReference>
<evidence type="ECO:0000256" key="2">
    <source>
        <dbReference type="ARBA" id="ARBA00022989"/>
    </source>
</evidence>
<feature type="transmembrane region" description="Helical" evidence="4">
    <location>
        <begin position="279"/>
        <end position="297"/>
    </location>
</feature>
<dbReference type="Pfam" id="PF07690">
    <property type="entry name" value="MFS_1"/>
    <property type="match status" value="1"/>
</dbReference>
<dbReference type="Proteomes" id="UP001180616">
    <property type="component" value="Chromosome"/>
</dbReference>
<dbReference type="InterPro" id="IPR020846">
    <property type="entry name" value="MFS_dom"/>
</dbReference>
<feature type="transmembrane region" description="Helical" evidence="4">
    <location>
        <begin position="166"/>
        <end position="185"/>
    </location>
</feature>